<gene>
    <name evidence="1" type="ORF">PISL3812_04008</name>
</gene>
<proteinExistence type="predicted"/>
<reference evidence="1 2" key="1">
    <citation type="submission" date="2015-04" db="EMBL/GenBank/DDBJ databases">
        <authorList>
            <person name="Syromyatnikov M.Y."/>
            <person name="Popov V.N."/>
        </authorList>
    </citation>
    <scope>NUCLEOTIDE SEQUENCE [LARGE SCALE GENOMIC DNA]</scope>
    <source>
        <strain evidence="1">WF-38-12</strain>
    </source>
</reference>
<keyword evidence="2" id="KW-1185">Reference proteome</keyword>
<name>A0A0U1LUU9_TALIS</name>
<accession>A0A0U1LUU9</accession>
<evidence type="ECO:0000313" key="2">
    <source>
        <dbReference type="Proteomes" id="UP000054383"/>
    </source>
</evidence>
<sequence length="94" mass="10301">MVPSIALEHSVSALPLGKATVPLKDAIPSGLIWELLKEFPALELTDILKYDRLSPAIQKLADNLTAVPYQPVFSNIAKEHGIELVDGDRGPRRM</sequence>
<dbReference type="AlphaFoldDB" id="A0A0U1LUU9"/>
<evidence type="ECO:0000313" key="1">
    <source>
        <dbReference type="EMBL" id="CRG86995.1"/>
    </source>
</evidence>
<organism evidence="1 2">
    <name type="scientific">Talaromyces islandicus</name>
    <name type="common">Penicillium islandicum</name>
    <dbReference type="NCBI Taxonomy" id="28573"/>
    <lineage>
        <taxon>Eukaryota</taxon>
        <taxon>Fungi</taxon>
        <taxon>Dikarya</taxon>
        <taxon>Ascomycota</taxon>
        <taxon>Pezizomycotina</taxon>
        <taxon>Eurotiomycetes</taxon>
        <taxon>Eurotiomycetidae</taxon>
        <taxon>Eurotiales</taxon>
        <taxon>Trichocomaceae</taxon>
        <taxon>Talaromyces</taxon>
        <taxon>Talaromyces sect. Islandici</taxon>
    </lineage>
</organism>
<dbReference type="EMBL" id="CVMT01000003">
    <property type="protein sequence ID" value="CRG86995.1"/>
    <property type="molecule type" value="Genomic_DNA"/>
</dbReference>
<dbReference type="STRING" id="28573.A0A0U1LUU9"/>
<dbReference type="Proteomes" id="UP000054383">
    <property type="component" value="Unassembled WGS sequence"/>
</dbReference>
<protein>
    <submittedName>
        <fullName evidence="1">Uncharacterized protein</fullName>
    </submittedName>
</protein>